<dbReference type="EMBL" id="CM055730">
    <property type="protein sequence ID" value="KAJ8014508.1"/>
    <property type="molecule type" value="Genomic_DNA"/>
</dbReference>
<keyword evidence="2" id="KW-1185">Reference proteome</keyword>
<organism evidence="1 2">
    <name type="scientific">Dallia pectoralis</name>
    <name type="common">Alaska blackfish</name>
    <dbReference type="NCBI Taxonomy" id="75939"/>
    <lineage>
        <taxon>Eukaryota</taxon>
        <taxon>Metazoa</taxon>
        <taxon>Chordata</taxon>
        <taxon>Craniata</taxon>
        <taxon>Vertebrata</taxon>
        <taxon>Euteleostomi</taxon>
        <taxon>Actinopterygii</taxon>
        <taxon>Neopterygii</taxon>
        <taxon>Teleostei</taxon>
        <taxon>Protacanthopterygii</taxon>
        <taxon>Esociformes</taxon>
        <taxon>Umbridae</taxon>
        <taxon>Dallia</taxon>
    </lineage>
</organism>
<dbReference type="Proteomes" id="UP001157502">
    <property type="component" value="Chromosome 3"/>
</dbReference>
<sequence length="148" mass="16189">MELGSVFCLAGIQTHELKPSLPPDSRSHNSHSLTGSLLGVCQSQKYSPEPARLHHSIFSNQQPPLNLQLSHLPKGVAKIFILVQPPLMATAHNPPHPAGLYCGSTVEHSVRKDDREDVSPMQLDVALVLWKAPWKIKPSEFPAEVPGV</sequence>
<evidence type="ECO:0000313" key="2">
    <source>
        <dbReference type="Proteomes" id="UP001157502"/>
    </source>
</evidence>
<accession>A0ACC2HF49</accession>
<gene>
    <name evidence="1" type="ORF">DPEC_G00040960</name>
</gene>
<evidence type="ECO:0000313" key="1">
    <source>
        <dbReference type="EMBL" id="KAJ8014508.1"/>
    </source>
</evidence>
<comment type="caution">
    <text evidence="1">The sequence shown here is derived from an EMBL/GenBank/DDBJ whole genome shotgun (WGS) entry which is preliminary data.</text>
</comment>
<name>A0ACC2HF49_DALPE</name>
<protein>
    <submittedName>
        <fullName evidence="1">Uncharacterized protein</fullName>
    </submittedName>
</protein>
<proteinExistence type="predicted"/>
<reference evidence="1" key="1">
    <citation type="submission" date="2021-05" db="EMBL/GenBank/DDBJ databases">
        <authorList>
            <person name="Pan Q."/>
            <person name="Jouanno E."/>
            <person name="Zahm M."/>
            <person name="Klopp C."/>
            <person name="Cabau C."/>
            <person name="Louis A."/>
            <person name="Berthelot C."/>
            <person name="Parey E."/>
            <person name="Roest Crollius H."/>
            <person name="Montfort J."/>
            <person name="Robinson-Rechavi M."/>
            <person name="Bouchez O."/>
            <person name="Lampietro C."/>
            <person name="Lopez Roques C."/>
            <person name="Donnadieu C."/>
            <person name="Postlethwait J."/>
            <person name="Bobe J."/>
            <person name="Dillon D."/>
            <person name="Chandos A."/>
            <person name="von Hippel F."/>
            <person name="Guiguen Y."/>
        </authorList>
    </citation>
    <scope>NUCLEOTIDE SEQUENCE</scope>
    <source>
        <strain evidence="1">YG-Jan2019</strain>
    </source>
</reference>